<name>A0A5D4K8Z5_9BACI</name>
<feature type="transmembrane region" description="Helical" evidence="1">
    <location>
        <begin position="90"/>
        <end position="114"/>
    </location>
</feature>
<feature type="transmembrane region" description="Helical" evidence="1">
    <location>
        <begin position="229"/>
        <end position="245"/>
    </location>
</feature>
<gene>
    <name evidence="3" type="ORF">FZC79_22400</name>
</gene>
<dbReference type="Proteomes" id="UP000323317">
    <property type="component" value="Unassembled WGS sequence"/>
</dbReference>
<keyword evidence="1" id="KW-0812">Transmembrane</keyword>
<accession>A0A5D4K8Z5</accession>
<evidence type="ECO:0000313" key="3">
    <source>
        <dbReference type="EMBL" id="TYR72533.1"/>
    </source>
</evidence>
<keyword evidence="3" id="KW-0645">Protease</keyword>
<feature type="transmembrane region" description="Helical" evidence="1">
    <location>
        <begin position="172"/>
        <end position="192"/>
    </location>
</feature>
<feature type="transmembrane region" description="Helical" evidence="1">
    <location>
        <begin position="58"/>
        <end position="78"/>
    </location>
</feature>
<keyword evidence="3" id="KW-0482">Metalloprotease</keyword>
<evidence type="ECO:0000259" key="2">
    <source>
        <dbReference type="Pfam" id="PF02517"/>
    </source>
</evidence>
<dbReference type="EMBL" id="VTEH01000032">
    <property type="protein sequence ID" value="TYR72533.1"/>
    <property type="molecule type" value="Genomic_DNA"/>
</dbReference>
<feature type="transmembrane region" description="Helical" evidence="1">
    <location>
        <begin position="204"/>
        <end position="223"/>
    </location>
</feature>
<keyword evidence="1" id="KW-0472">Membrane</keyword>
<organism evidence="3 4">
    <name type="scientific">Rossellomorea vietnamensis</name>
    <dbReference type="NCBI Taxonomy" id="218284"/>
    <lineage>
        <taxon>Bacteria</taxon>
        <taxon>Bacillati</taxon>
        <taxon>Bacillota</taxon>
        <taxon>Bacilli</taxon>
        <taxon>Bacillales</taxon>
        <taxon>Bacillaceae</taxon>
        <taxon>Rossellomorea</taxon>
    </lineage>
</organism>
<dbReference type="GO" id="GO:0006508">
    <property type="term" value="P:proteolysis"/>
    <property type="evidence" value="ECO:0007669"/>
    <property type="project" value="UniProtKB-KW"/>
</dbReference>
<dbReference type="GO" id="GO:0008237">
    <property type="term" value="F:metallopeptidase activity"/>
    <property type="evidence" value="ECO:0007669"/>
    <property type="project" value="UniProtKB-KW"/>
</dbReference>
<evidence type="ECO:0000313" key="4">
    <source>
        <dbReference type="Proteomes" id="UP000323317"/>
    </source>
</evidence>
<evidence type="ECO:0000256" key="1">
    <source>
        <dbReference type="SAM" id="Phobius"/>
    </source>
</evidence>
<keyword evidence="1" id="KW-1133">Transmembrane helix</keyword>
<protein>
    <submittedName>
        <fullName evidence="3">CPBP family intramembrane metalloprotease</fullName>
    </submittedName>
</protein>
<feature type="domain" description="CAAX prenyl protease 2/Lysostaphin resistance protein A-like" evidence="2">
    <location>
        <begin position="135"/>
        <end position="240"/>
    </location>
</feature>
<feature type="transmembrane region" description="Helical" evidence="1">
    <location>
        <begin position="21"/>
        <end position="38"/>
    </location>
</feature>
<dbReference type="GO" id="GO:0004175">
    <property type="term" value="F:endopeptidase activity"/>
    <property type="evidence" value="ECO:0007669"/>
    <property type="project" value="UniProtKB-ARBA"/>
</dbReference>
<dbReference type="AlphaFoldDB" id="A0A5D4K8Z5"/>
<comment type="caution">
    <text evidence="3">The sequence shown here is derived from an EMBL/GenBank/DDBJ whole genome shotgun (WGS) entry which is preliminary data.</text>
</comment>
<sequence length="251" mass="28692">MQLKFILKMPGSRRKQMNDDLWVIVAALMLPGILLMALNEKGLYKEAVPEIEPPPFYLRLVIHMILAFPFAALGLFFYKRAGFHSPVFIQGVDGLSLLLGLLCALFNVAVYYLFFKKKTTAEIFEKLEKTRQQVWISTRCLYGGIVEEVIFRFGLMSFFVWAGNFVTDQPLLSVWIANLLASILFALAHLPAVYQMKISVTKPILFYSVGMNMVVGLTCGWLYWNNGLTAAVLCHMLFHLFWYGFEKIGHK</sequence>
<dbReference type="InterPro" id="IPR003675">
    <property type="entry name" value="Rce1/LyrA-like_dom"/>
</dbReference>
<dbReference type="Pfam" id="PF02517">
    <property type="entry name" value="Rce1-like"/>
    <property type="match status" value="1"/>
</dbReference>
<keyword evidence="3" id="KW-0378">Hydrolase</keyword>
<reference evidence="3 4" key="1">
    <citation type="submission" date="2019-08" db="EMBL/GenBank/DDBJ databases">
        <title>Bacillus genomes from the desert of Cuatro Cienegas, Coahuila.</title>
        <authorList>
            <person name="Olmedo-Alvarez G."/>
        </authorList>
    </citation>
    <scope>NUCLEOTIDE SEQUENCE [LARGE SCALE GENOMIC DNA]</scope>
    <source>
        <strain evidence="3 4">CH40_1T</strain>
    </source>
</reference>
<dbReference type="GO" id="GO:0080120">
    <property type="term" value="P:CAAX-box protein maturation"/>
    <property type="evidence" value="ECO:0007669"/>
    <property type="project" value="UniProtKB-ARBA"/>
</dbReference>
<proteinExistence type="predicted"/>